<dbReference type="EMBL" id="LXWW01000573">
    <property type="protein sequence ID" value="OAO11932.1"/>
    <property type="molecule type" value="Genomic_DNA"/>
</dbReference>
<keyword evidence="9" id="KW-1185">Reference proteome</keyword>
<comment type="caution">
    <text evidence="8">The sequence shown here is derived from an EMBL/GenBank/DDBJ whole genome shotgun (WGS) entry which is preliminary data.</text>
</comment>
<comment type="similarity">
    <text evidence="7">Belongs to the inorganic phosphate transporter (PiT) (TC 2.A.20) family.</text>
</comment>
<keyword evidence="3 7" id="KW-0592">Phosphate transport</keyword>
<reference evidence="8 9" key="1">
    <citation type="submission" date="2016-05" db="EMBL/GenBank/DDBJ databases">
        <title>Nuclear genome of Blastocystis sp. subtype 1 NandII.</title>
        <authorList>
            <person name="Gentekaki E."/>
            <person name="Curtis B."/>
            <person name="Stairs C."/>
            <person name="Eme L."/>
            <person name="Herman E."/>
            <person name="Klimes V."/>
            <person name="Arias M.C."/>
            <person name="Elias M."/>
            <person name="Hilliou F."/>
            <person name="Klute M."/>
            <person name="Malik S.-B."/>
            <person name="Pightling A."/>
            <person name="Rachubinski R."/>
            <person name="Salas D."/>
            <person name="Schlacht A."/>
            <person name="Suga H."/>
            <person name="Archibald J."/>
            <person name="Ball S.G."/>
            <person name="Clark G."/>
            <person name="Dacks J."/>
            <person name="Van Der Giezen M."/>
            <person name="Tsaousis A."/>
            <person name="Roger A."/>
        </authorList>
    </citation>
    <scope>NUCLEOTIDE SEQUENCE [LARGE SCALE GENOMIC DNA]</scope>
    <source>
        <strain evidence="9">ATCC 50177 / NandII</strain>
    </source>
</reference>
<keyword evidence="4 7" id="KW-0812">Transmembrane</keyword>
<comment type="function">
    <text evidence="7">Sodium-phosphate symporter.</text>
</comment>
<evidence type="ECO:0000313" key="9">
    <source>
        <dbReference type="Proteomes" id="UP000078348"/>
    </source>
</evidence>
<evidence type="ECO:0000256" key="4">
    <source>
        <dbReference type="ARBA" id="ARBA00022692"/>
    </source>
</evidence>
<sequence>MADFSGYTWVVVLGTIVCFISAFGMGANDVANAFGTSVGANAISMRNAMVIAGIFEFAGAFLMGSSVTSTIQSKICDPMAFQEDPEMLMFGMLCVIVGVAAWLIIATMYSLPVSTTHSCIGGLVGMTIVAKGAHAVKWASVGGVVASWFVSPVLSGLITCLLFWIVRKYVLRAKDSFNRAFHFYPLLIGFTLFVLSLFMLLKGIPGLSSTLNPWLATLISLVFGGMCALILTFTVVPCLKKRIEAQRRADQEAVKAESGPVVIDVVKKEVELPVISNKPAEKPAEEKPVEKKEITVETPKEKNTMLHQNIHAELADEKSVVYQLHQRAEKFDPYTERVFSYLQVITATLNAFAHGANDVANSIGPLASIVAIYKSGAVSKSPDVEPWILVLGGAGIVVGLACLGYKVMAAIGVNMVTVTSSRGFAIEVGSAFVIVAGSQLGLPLSTTHCQVGSTVGVGLMEGKNSVNWKLVWQVFFGWVITLLVCSVTTGALFAFAVYAPSKSV</sequence>
<evidence type="ECO:0000256" key="6">
    <source>
        <dbReference type="ARBA" id="ARBA00023136"/>
    </source>
</evidence>
<keyword evidence="2 7" id="KW-0813">Transport</keyword>
<name>A0A196S783_BLAHN</name>
<dbReference type="InterPro" id="IPR001204">
    <property type="entry name" value="Phos_transporter"/>
</dbReference>
<dbReference type="PANTHER" id="PTHR11101">
    <property type="entry name" value="PHOSPHATE TRANSPORTER"/>
    <property type="match status" value="1"/>
</dbReference>
<feature type="transmembrane region" description="Helical" evidence="7">
    <location>
        <begin position="148"/>
        <end position="170"/>
    </location>
</feature>
<dbReference type="Proteomes" id="UP000078348">
    <property type="component" value="Unassembled WGS sequence"/>
</dbReference>
<gene>
    <name evidence="8" type="ORF">AV274_6383</name>
</gene>
<organism evidence="8 9">
    <name type="scientific">Blastocystis sp. subtype 1 (strain ATCC 50177 / NandII)</name>
    <dbReference type="NCBI Taxonomy" id="478820"/>
    <lineage>
        <taxon>Eukaryota</taxon>
        <taxon>Sar</taxon>
        <taxon>Stramenopiles</taxon>
        <taxon>Bigyra</taxon>
        <taxon>Opalozoa</taxon>
        <taxon>Opalinata</taxon>
        <taxon>Blastocystidae</taxon>
        <taxon>Blastocystis</taxon>
    </lineage>
</organism>
<feature type="transmembrane region" description="Helical" evidence="7">
    <location>
        <begin position="6"/>
        <end position="27"/>
    </location>
</feature>
<evidence type="ECO:0000256" key="1">
    <source>
        <dbReference type="ARBA" id="ARBA00004141"/>
    </source>
</evidence>
<proteinExistence type="inferred from homology"/>
<feature type="transmembrane region" description="Helical" evidence="7">
    <location>
        <begin position="182"/>
        <end position="201"/>
    </location>
</feature>
<dbReference type="AlphaFoldDB" id="A0A196S783"/>
<dbReference type="STRING" id="478820.A0A196S783"/>
<keyword evidence="5 7" id="KW-1133">Transmembrane helix</keyword>
<dbReference type="GO" id="GO:0005315">
    <property type="term" value="F:phosphate transmembrane transporter activity"/>
    <property type="evidence" value="ECO:0007669"/>
    <property type="project" value="InterPro"/>
</dbReference>
<protein>
    <recommendedName>
        <fullName evidence="7">Phosphate transporter</fullName>
    </recommendedName>
</protein>
<dbReference type="Pfam" id="PF01384">
    <property type="entry name" value="PHO4"/>
    <property type="match status" value="1"/>
</dbReference>
<feature type="transmembrane region" description="Helical" evidence="7">
    <location>
        <begin position="387"/>
        <end position="408"/>
    </location>
</feature>
<evidence type="ECO:0000256" key="3">
    <source>
        <dbReference type="ARBA" id="ARBA00022592"/>
    </source>
</evidence>
<evidence type="ECO:0000256" key="7">
    <source>
        <dbReference type="RuleBase" id="RU363058"/>
    </source>
</evidence>
<accession>A0A196S783</accession>
<feature type="transmembrane region" description="Helical" evidence="7">
    <location>
        <begin position="213"/>
        <end position="239"/>
    </location>
</feature>
<dbReference type="GO" id="GO:0035435">
    <property type="term" value="P:phosphate ion transmembrane transport"/>
    <property type="evidence" value="ECO:0007669"/>
    <property type="project" value="TreeGrafter"/>
</dbReference>
<evidence type="ECO:0000256" key="5">
    <source>
        <dbReference type="ARBA" id="ARBA00022989"/>
    </source>
</evidence>
<dbReference type="PANTHER" id="PTHR11101:SF80">
    <property type="entry name" value="PHOSPHATE TRANSPORTER"/>
    <property type="match status" value="1"/>
</dbReference>
<comment type="subcellular location">
    <subcellularLocation>
        <location evidence="1 7">Membrane</location>
        <topology evidence="1 7">Multi-pass membrane protein</topology>
    </subcellularLocation>
</comment>
<evidence type="ECO:0000313" key="8">
    <source>
        <dbReference type="EMBL" id="OAO11932.1"/>
    </source>
</evidence>
<feature type="transmembrane region" description="Helical" evidence="7">
    <location>
        <begin position="475"/>
        <end position="499"/>
    </location>
</feature>
<keyword evidence="6 7" id="KW-0472">Membrane</keyword>
<dbReference type="OrthoDB" id="67021at2759"/>
<dbReference type="GO" id="GO:0016020">
    <property type="term" value="C:membrane"/>
    <property type="evidence" value="ECO:0007669"/>
    <property type="project" value="UniProtKB-SubCell"/>
</dbReference>
<feature type="transmembrane region" description="Helical" evidence="7">
    <location>
        <begin position="87"/>
        <end position="111"/>
    </location>
</feature>
<feature type="transmembrane region" description="Helical" evidence="7">
    <location>
        <begin position="48"/>
        <end position="67"/>
    </location>
</feature>
<evidence type="ECO:0000256" key="2">
    <source>
        <dbReference type="ARBA" id="ARBA00022448"/>
    </source>
</evidence>